<feature type="transmembrane region" description="Helical" evidence="2">
    <location>
        <begin position="175"/>
        <end position="195"/>
    </location>
</feature>
<evidence type="ECO:0000259" key="3">
    <source>
        <dbReference type="Pfam" id="PF04536"/>
    </source>
</evidence>
<feature type="compositionally biased region" description="Gly residues" evidence="1">
    <location>
        <begin position="651"/>
        <end position="662"/>
    </location>
</feature>
<evidence type="ECO:0000313" key="5">
    <source>
        <dbReference type="Proteomes" id="UP000011666"/>
    </source>
</evidence>
<keyword evidence="2" id="KW-0812">Transmembrane</keyword>
<evidence type="ECO:0000256" key="1">
    <source>
        <dbReference type="SAM" id="MobiDB-lite"/>
    </source>
</evidence>
<accession>M0QE27</accession>
<keyword evidence="5" id="KW-1185">Reference proteome</keyword>
<dbReference type="InterPro" id="IPR007621">
    <property type="entry name" value="TPM_dom"/>
</dbReference>
<evidence type="ECO:0000256" key="2">
    <source>
        <dbReference type="SAM" id="Phobius"/>
    </source>
</evidence>
<sequence length="676" mass="70637">MDAMVVRRRLASGVAVSALAVLLSMLGLSWIGAGIAHAEPPTRLPTQVVDAADVLDTRQSDQLQQRLDRLYNEHDIQLWVVYVRNFDNLSAEQWAKQTSDISEFGDRDLVLAVATDTRSYHLSSPGDIEGIDQSTLDDIDRNEIRPALRANNWLAAGLGAADGVSAALVPSNSGWVAAAAVGGVVVVGGGGALLYTRRRRRRRVEDGVESLREQELTVEQLAAQPLDVLDPWSREVLTDTDNAIRTSEEELRLAVSEFGTAETAPFTAALDAARKGLAESFALRQRLDDDVPETADEQRSMLVQIITTCTSVDSDLDEQVESFDTMRNLLINAGARFDELTQQTVALRARLEESEETLTALVAKHGAATLTSIADNVGLAREQIEFAEANTDQGRAAITAPAGEQGAAVADIRSAEGAIEQAGRLLDAIANADSTITAAHSRLPALIEEVDAELVEAGQLSTDGGPALATAVATAQAAVQAARTGFDADPLGTFTALVDADTDLDAALDAARDASAARRRRTEVVDAAIESATAKVGTAADFIATRRGAVQSIARTRLSEAQRLLESAGVARATDPIAAADQARRSGSLADQALMAAQADVVDWQQSQPSTTSAGSGAGAVLGGILVDSFLRGMGGGRGWGGGGSWGGGGYSSGGRSPGSFGGSSSSGRIGVGGRF</sequence>
<dbReference type="AlphaFoldDB" id="M0QE27"/>
<evidence type="ECO:0000313" key="4">
    <source>
        <dbReference type="EMBL" id="GAC66843.1"/>
    </source>
</evidence>
<protein>
    <recommendedName>
        <fullName evidence="3">TPM domain-containing protein</fullName>
    </recommendedName>
</protein>
<name>M0QE27_9ACTN</name>
<dbReference type="Pfam" id="PF04536">
    <property type="entry name" value="TPM_phosphatase"/>
    <property type="match status" value="1"/>
</dbReference>
<keyword evidence="2" id="KW-1133">Transmembrane helix</keyword>
<dbReference type="Gene3D" id="3.10.310.50">
    <property type="match status" value="1"/>
</dbReference>
<reference evidence="4 5" key="1">
    <citation type="submission" date="2013-01" db="EMBL/GenBank/DDBJ databases">
        <title>Whole genome shotgun sequence of Gordonia soli NBRC 108243.</title>
        <authorList>
            <person name="Isaki-Nakamura S."/>
            <person name="Hosoyama A."/>
            <person name="Tsuchikane K."/>
            <person name="Ando Y."/>
            <person name="Baba S."/>
            <person name="Ohji S."/>
            <person name="Hamada M."/>
            <person name="Tamura T."/>
            <person name="Yamazoe A."/>
            <person name="Yamazaki S."/>
            <person name="Fujita N."/>
        </authorList>
    </citation>
    <scope>NUCLEOTIDE SEQUENCE [LARGE SCALE GENOMIC DNA]</scope>
    <source>
        <strain evidence="4 5">NBRC 108243</strain>
    </source>
</reference>
<organism evidence="4 5">
    <name type="scientific">Gordonia soli NBRC 108243</name>
    <dbReference type="NCBI Taxonomy" id="1223545"/>
    <lineage>
        <taxon>Bacteria</taxon>
        <taxon>Bacillati</taxon>
        <taxon>Actinomycetota</taxon>
        <taxon>Actinomycetes</taxon>
        <taxon>Mycobacteriales</taxon>
        <taxon>Gordoniaceae</taxon>
        <taxon>Gordonia</taxon>
    </lineage>
</organism>
<dbReference type="Proteomes" id="UP000011666">
    <property type="component" value="Unassembled WGS sequence"/>
</dbReference>
<gene>
    <name evidence="4" type="ORF">GS4_05_00520</name>
</gene>
<feature type="domain" description="TPM" evidence="3">
    <location>
        <begin position="48"/>
        <end position="166"/>
    </location>
</feature>
<proteinExistence type="predicted"/>
<dbReference type="STRING" id="1223545.GS4_05_00520"/>
<dbReference type="EMBL" id="BANX01000005">
    <property type="protein sequence ID" value="GAC66843.1"/>
    <property type="molecule type" value="Genomic_DNA"/>
</dbReference>
<comment type="caution">
    <text evidence="4">The sequence shown here is derived from an EMBL/GenBank/DDBJ whole genome shotgun (WGS) entry which is preliminary data.</text>
</comment>
<dbReference type="eggNOG" id="COG5074">
    <property type="taxonomic scope" value="Bacteria"/>
</dbReference>
<keyword evidence="2" id="KW-0472">Membrane</keyword>
<feature type="region of interest" description="Disordered" evidence="1">
    <location>
        <begin position="651"/>
        <end position="676"/>
    </location>
</feature>